<dbReference type="EC" id="3.6.4.13" evidence="1"/>
<dbReference type="SUPFAM" id="SSF52540">
    <property type="entry name" value="P-loop containing nucleoside triphosphate hydrolases"/>
    <property type="match status" value="1"/>
</dbReference>
<dbReference type="Gene3D" id="3.40.50.300">
    <property type="entry name" value="P-loop containing nucleotide triphosphate hydrolases"/>
    <property type="match status" value="2"/>
</dbReference>
<dbReference type="Pfam" id="PF00270">
    <property type="entry name" value="DEAD"/>
    <property type="match status" value="1"/>
</dbReference>
<organism evidence="9">
    <name type="scientific">Trypanosoma congolense (strain IL3000)</name>
    <dbReference type="NCBI Taxonomy" id="1068625"/>
    <lineage>
        <taxon>Eukaryota</taxon>
        <taxon>Discoba</taxon>
        <taxon>Euglenozoa</taxon>
        <taxon>Kinetoplastea</taxon>
        <taxon>Metakinetoplastina</taxon>
        <taxon>Trypanosomatida</taxon>
        <taxon>Trypanosomatidae</taxon>
        <taxon>Trypanosoma</taxon>
        <taxon>Nannomonas</taxon>
    </lineage>
</organism>
<dbReference type="EMBL" id="HE575323">
    <property type="protein sequence ID" value="CCC94015.1"/>
    <property type="molecule type" value="Genomic_DNA"/>
</dbReference>
<evidence type="ECO:0000259" key="8">
    <source>
        <dbReference type="PROSITE" id="PS51194"/>
    </source>
</evidence>
<dbReference type="CDD" id="cd17917">
    <property type="entry name" value="DEXHc_RHA-like"/>
    <property type="match status" value="1"/>
</dbReference>
<dbReference type="Pfam" id="PF07717">
    <property type="entry name" value="OB_NTP_bind"/>
    <property type="match status" value="1"/>
</dbReference>
<comment type="catalytic activity">
    <reaction evidence="6">
        <text>ATP + H2O = ADP + phosphate + H(+)</text>
        <dbReference type="Rhea" id="RHEA:13065"/>
        <dbReference type="ChEBI" id="CHEBI:15377"/>
        <dbReference type="ChEBI" id="CHEBI:15378"/>
        <dbReference type="ChEBI" id="CHEBI:30616"/>
        <dbReference type="ChEBI" id="CHEBI:43474"/>
        <dbReference type="ChEBI" id="CHEBI:456216"/>
        <dbReference type="EC" id="3.6.4.13"/>
    </reaction>
</comment>
<evidence type="ECO:0000256" key="1">
    <source>
        <dbReference type="ARBA" id="ARBA00012552"/>
    </source>
</evidence>
<feature type="domain" description="Helicase C-terminal" evidence="8">
    <location>
        <begin position="212"/>
        <end position="384"/>
    </location>
</feature>
<dbReference type="InterPro" id="IPR007502">
    <property type="entry name" value="Helicase-assoc_dom"/>
</dbReference>
<accession>G0UX98</accession>
<dbReference type="Pfam" id="PF04408">
    <property type="entry name" value="WHD_HA2"/>
    <property type="match status" value="1"/>
</dbReference>
<dbReference type="InterPro" id="IPR002464">
    <property type="entry name" value="DNA/RNA_helicase_DEAH_CS"/>
</dbReference>
<feature type="domain" description="Helicase ATP-binding" evidence="7">
    <location>
        <begin position="21"/>
        <end position="187"/>
    </location>
</feature>
<dbReference type="Pfam" id="PF21010">
    <property type="entry name" value="HA2_C"/>
    <property type="match status" value="1"/>
</dbReference>
<keyword evidence="2" id="KW-0547">Nucleotide-binding</keyword>
<evidence type="ECO:0000256" key="5">
    <source>
        <dbReference type="ARBA" id="ARBA00022840"/>
    </source>
</evidence>
<dbReference type="InterPro" id="IPR011545">
    <property type="entry name" value="DEAD/DEAH_box_helicase_dom"/>
</dbReference>
<dbReference type="InterPro" id="IPR048333">
    <property type="entry name" value="HA2_WH"/>
</dbReference>
<dbReference type="InterPro" id="IPR027417">
    <property type="entry name" value="P-loop_NTPase"/>
</dbReference>
<dbReference type="SMART" id="SM00490">
    <property type="entry name" value="HELICc"/>
    <property type="match status" value="1"/>
</dbReference>
<dbReference type="PANTHER" id="PTHR18934:SF272">
    <property type="entry name" value="SPLICING FACTOR ATP-DEPENDENT RNA HELICASE, PUTATIVE-RELATED"/>
    <property type="match status" value="1"/>
</dbReference>
<dbReference type="AlphaFoldDB" id="G0UX98"/>
<dbReference type="InterPro" id="IPR011709">
    <property type="entry name" value="DEAD-box_helicase_OB_fold"/>
</dbReference>
<dbReference type="GO" id="GO:0003724">
    <property type="term" value="F:RNA helicase activity"/>
    <property type="evidence" value="ECO:0007669"/>
    <property type="project" value="UniProtKB-EC"/>
</dbReference>
<evidence type="ECO:0000313" key="9">
    <source>
        <dbReference type="EMBL" id="CCC94015.1"/>
    </source>
</evidence>
<dbReference type="PROSITE" id="PS51194">
    <property type="entry name" value="HELICASE_CTER"/>
    <property type="match status" value="1"/>
</dbReference>
<proteinExistence type="predicted"/>
<dbReference type="FunFam" id="3.40.50.300:FF:002840">
    <property type="entry name" value="Pre-mRNA splicing factor ATP-dependent RNA helicase, putative"/>
    <property type="match status" value="1"/>
</dbReference>
<keyword evidence="5" id="KW-0067">ATP-binding</keyword>
<protein>
    <recommendedName>
        <fullName evidence="1">RNA helicase</fullName>
        <ecNumber evidence="1">3.6.4.13</ecNumber>
    </recommendedName>
</protein>
<dbReference type="GO" id="GO:0016787">
    <property type="term" value="F:hydrolase activity"/>
    <property type="evidence" value="ECO:0007669"/>
    <property type="project" value="UniProtKB-KW"/>
</dbReference>
<evidence type="ECO:0000256" key="2">
    <source>
        <dbReference type="ARBA" id="ARBA00022741"/>
    </source>
</evidence>
<dbReference type="PROSITE" id="PS51192">
    <property type="entry name" value="HELICASE_ATP_BIND_1"/>
    <property type="match status" value="1"/>
</dbReference>
<sequence>MSDAQRNTIHLPVTEARREIIRLIQQHVAVVIIGETGSGKTTQIPQFVWDDIVSKKNSGIVGCTQPRRVAAVSVARHVAQQRGCPVGGEVAYAVRFDDTCTKKTKIKFMTDGILLREIQADPKLSNYGCLILDEAHERTLHGDVLFGLLKEIVRRRKRSLSIVIMSATLNEEHFSKFWWNAPVGVVHGRTFPVTIYHTMEPQVDYVEAAVSALLQIHEKEEPGDILCFLTGREEIEDAKRMLESRMKLLANNIGDFVVLTLYSAMPYEQQLLVFDPVPDSKRKIILATNIAETSITVEGIKYVVDSGVVKAKHYNSKVGMEVLVEVDVSKAQAMQRAGRAGRTAAGKCFRLYTARAFESLRENTVPEIQRSSLVSVVLQMKSLNIDSIANFDFMDSPNPQALVKAEETLVLLDALDSKGRITPLGMRLTDFPIDATAAIVLLAGKALGVMREAVIAIAMTSTENLFLSSPSMKERADRCKASYSKAAGDHATLVSIYHAFKHLLKDQRALWCESNGISYRQMLKVEDVITQLMAILTEGEDNKLVPSLVSEAVCASLPLNSLNGKRNSLNNNASADVYYSNDCNGTTDIVGDGGSNVKKPRDFELLRRALCCGYFLNVAFFNAKIGVYQTVIGQQVVHIHPSSVLFTLRKKPALVLFSSVVRTTRSYMKDVSIVYEAWLRDTKSFLRITG</sequence>
<evidence type="ECO:0000259" key="7">
    <source>
        <dbReference type="PROSITE" id="PS51192"/>
    </source>
</evidence>
<dbReference type="PANTHER" id="PTHR18934">
    <property type="entry name" value="ATP-DEPENDENT RNA HELICASE"/>
    <property type="match status" value="1"/>
</dbReference>
<dbReference type="SMART" id="SM00487">
    <property type="entry name" value="DEXDc"/>
    <property type="match status" value="1"/>
</dbReference>
<dbReference type="FunFam" id="3.40.50.300:FF:000145">
    <property type="entry name" value="probable ATP-dependent RNA helicase DHX40"/>
    <property type="match status" value="1"/>
</dbReference>
<dbReference type="InterPro" id="IPR001650">
    <property type="entry name" value="Helicase_C-like"/>
</dbReference>
<dbReference type="InterPro" id="IPR014001">
    <property type="entry name" value="Helicase_ATP-bd"/>
</dbReference>
<keyword evidence="4 9" id="KW-0347">Helicase</keyword>
<name>G0UX98_TRYCI</name>
<dbReference type="VEuPathDB" id="TriTrypDB:TcIL3000_10_7900"/>
<dbReference type="PROSITE" id="PS00690">
    <property type="entry name" value="DEAH_ATP_HELICASE"/>
    <property type="match status" value="1"/>
</dbReference>
<dbReference type="Gene3D" id="1.20.120.1080">
    <property type="match status" value="1"/>
</dbReference>
<dbReference type="GO" id="GO:0005524">
    <property type="term" value="F:ATP binding"/>
    <property type="evidence" value="ECO:0007669"/>
    <property type="project" value="UniProtKB-KW"/>
</dbReference>
<evidence type="ECO:0000256" key="4">
    <source>
        <dbReference type="ARBA" id="ARBA00022806"/>
    </source>
</evidence>
<gene>
    <name evidence="9" type="ORF">TCIL3000_10_7900</name>
</gene>
<dbReference type="GO" id="GO:0003723">
    <property type="term" value="F:RNA binding"/>
    <property type="evidence" value="ECO:0007669"/>
    <property type="project" value="TreeGrafter"/>
</dbReference>
<evidence type="ECO:0000256" key="3">
    <source>
        <dbReference type="ARBA" id="ARBA00022801"/>
    </source>
</evidence>
<dbReference type="SMART" id="SM00847">
    <property type="entry name" value="HA2"/>
    <property type="match status" value="1"/>
</dbReference>
<reference evidence="9" key="1">
    <citation type="journal article" date="2012" name="Proc. Natl. Acad. Sci. U.S.A.">
        <title>Antigenic diversity is generated by distinct evolutionary mechanisms in African trypanosome species.</title>
        <authorList>
            <person name="Jackson A.P."/>
            <person name="Berry A."/>
            <person name="Aslett M."/>
            <person name="Allison H.C."/>
            <person name="Burton P."/>
            <person name="Vavrova-Anderson J."/>
            <person name="Brown R."/>
            <person name="Browne H."/>
            <person name="Corton N."/>
            <person name="Hauser H."/>
            <person name="Gamble J."/>
            <person name="Gilderthorp R."/>
            <person name="Marcello L."/>
            <person name="McQuillan J."/>
            <person name="Otto T.D."/>
            <person name="Quail M.A."/>
            <person name="Sanders M.J."/>
            <person name="van Tonder A."/>
            <person name="Ginger M.L."/>
            <person name="Field M.C."/>
            <person name="Barry J.D."/>
            <person name="Hertz-Fowler C."/>
            <person name="Berriman M."/>
        </authorList>
    </citation>
    <scope>NUCLEOTIDE SEQUENCE</scope>
    <source>
        <strain evidence="9">IL3000</strain>
    </source>
</reference>
<evidence type="ECO:0000256" key="6">
    <source>
        <dbReference type="ARBA" id="ARBA00047984"/>
    </source>
</evidence>
<dbReference type="Pfam" id="PF00271">
    <property type="entry name" value="Helicase_C"/>
    <property type="match status" value="1"/>
</dbReference>
<keyword evidence="3" id="KW-0378">Hydrolase</keyword>
<dbReference type="CDD" id="cd18791">
    <property type="entry name" value="SF2_C_RHA"/>
    <property type="match status" value="1"/>
</dbReference>